<organism evidence="8 9">
    <name type="scientific">Pseudacidovorax intermedius</name>
    <dbReference type="NCBI Taxonomy" id="433924"/>
    <lineage>
        <taxon>Bacteria</taxon>
        <taxon>Pseudomonadati</taxon>
        <taxon>Pseudomonadota</taxon>
        <taxon>Betaproteobacteria</taxon>
        <taxon>Burkholderiales</taxon>
        <taxon>Comamonadaceae</taxon>
        <taxon>Pseudacidovorax</taxon>
    </lineage>
</organism>
<evidence type="ECO:0000256" key="3">
    <source>
        <dbReference type="ARBA" id="ARBA00022475"/>
    </source>
</evidence>
<feature type="transmembrane region" description="Helical" evidence="7">
    <location>
        <begin position="34"/>
        <end position="53"/>
    </location>
</feature>
<sequence length="318" mass="33272">MLAILAITVPIYLAIATGWLVTRSGLFARGDMRVLGLFVIRLALPALLFSALAQRPSDAVLDLRYMLLYALGSLLTLFVGRWWVGRHSPPGSPVPALMAMGMSCPNSGFVGYPILSMVIAQTAGLVLGLNMIVENLLLVPLAMALADAAGGRGDWRTALRRTLHSLARNPMIWAMAAGVMVTLLHIPLPAPLLRTIGLFAQASTALSLFVIGGSLAGLGMAGMRRQVLRIAAGKLLLHPALMLAVLLAAEALGLPPMAPALRLALVLSAASPMLSIFPILAQPHGQDSLAAAALLATTALSFFSISALLAVLPHLLGL</sequence>
<keyword evidence="6 7" id="KW-0472">Membrane</keyword>
<comment type="caution">
    <text evidence="8">The sequence shown here is derived from an EMBL/GenBank/DDBJ whole genome shotgun (WGS) entry which is preliminary data.</text>
</comment>
<dbReference type="RefSeq" id="WP_058643401.1">
    <property type="nucleotide sequence ID" value="NZ_LDSL01000124.1"/>
</dbReference>
<feature type="transmembrane region" description="Helical" evidence="7">
    <location>
        <begin position="235"/>
        <end position="254"/>
    </location>
</feature>
<evidence type="ECO:0000256" key="7">
    <source>
        <dbReference type="SAM" id="Phobius"/>
    </source>
</evidence>
<gene>
    <name evidence="8" type="ORF">NS331_18380</name>
</gene>
<evidence type="ECO:0000256" key="2">
    <source>
        <dbReference type="ARBA" id="ARBA00022448"/>
    </source>
</evidence>
<dbReference type="AlphaFoldDB" id="A0A147GPJ3"/>
<dbReference type="Pfam" id="PF03547">
    <property type="entry name" value="Mem_trans"/>
    <property type="match status" value="1"/>
</dbReference>
<evidence type="ECO:0000256" key="5">
    <source>
        <dbReference type="ARBA" id="ARBA00022989"/>
    </source>
</evidence>
<name>A0A147GPJ3_9BURK</name>
<evidence type="ECO:0000256" key="4">
    <source>
        <dbReference type="ARBA" id="ARBA00022692"/>
    </source>
</evidence>
<feature type="transmembrane region" description="Helical" evidence="7">
    <location>
        <begin position="293"/>
        <end position="316"/>
    </location>
</feature>
<keyword evidence="9" id="KW-1185">Reference proteome</keyword>
<dbReference type="EMBL" id="LDSL01000124">
    <property type="protein sequence ID" value="KTT16555.1"/>
    <property type="molecule type" value="Genomic_DNA"/>
</dbReference>
<evidence type="ECO:0000256" key="6">
    <source>
        <dbReference type="ARBA" id="ARBA00023136"/>
    </source>
</evidence>
<dbReference type="Proteomes" id="UP000072741">
    <property type="component" value="Unassembled WGS sequence"/>
</dbReference>
<feature type="transmembrane region" description="Helical" evidence="7">
    <location>
        <begin position="65"/>
        <end position="84"/>
    </location>
</feature>
<dbReference type="PANTHER" id="PTHR36838">
    <property type="entry name" value="AUXIN EFFLUX CARRIER FAMILY PROTEIN"/>
    <property type="match status" value="1"/>
</dbReference>
<dbReference type="InterPro" id="IPR004776">
    <property type="entry name" value="Mem_transp_PIN-like"/>
</dbReference>
<proteinExistence type="predicted"/>
<keyword evidence="3" id="KW-1003">Cell membrane</keyword>
<evidence type="ECO:0000313" key="8">
    <source>
        <dbReference type="EMBL" id="KTT16555.1"/>
    </source>
</evidence>
<dbReference type="GO" id="GO:0055085">
    <property type="term" value="P:transmembrane transport"/>
    <property type="evidence" value="ECO:0007669"/>
    <property type="project" value="InterPro"/>
</dbReference>
<feature type="transmembrane region" description="Helical" evidence="7">
    <location>
        <begin position="260"/>
        <end position="281"/>
    </location>
</feature>
<protein>
    <submittedName>
        <fullName evidence="8">Permease</fullName>
    </submittedName>
</protein>
<evidence type="ECO:0000313" key="9">
    <source>
        <dbReference type="Proteomes" id="UP000072741"/>
    </source>
</evidence>
<dbReference type="OrthoDB" id="3435874at2"/>
<dbReference type="GO" id="GO:0016020">
    <property type="term" value="C:membrane"/>
    <property type="evidence" value="ECO:0007669"/>
    <property type="project" value="UniProtKB-SubCell"/>
</dbReference>
<keyword evidence="2" id="KW-0813">Transport</keyword>
<accession>A0A147GPJ3</accession>
<evidence type="ECO:0000256" key="1">
    <source>
        <dbReference type="ARBA" id="ARBA00004141"/>
    </source>
</evidence>
<feature type="transmembrane region" description="Helical" evidence="7">
    <location>
        <begin position="166"/>
        <end position="186"/>
    </location>
</feature>
<reference evidence="8 9" key="1">
    <citation type="journal article" date="2016" name="Front. Microbiol.">
        <title>Genomic Resource of Rice Seed Associated Bacteria.</title>
        <authorList>
            <person name="Midha S."/>
            <person name="Bansal K."/>
            <person name="Sharma S."/>
            <person name="Kumar N."/>
            <person name="Patil P.P."/>
            <person name="Chaudhry V."/>
            <person name="Patil P.B."/>
        </authorList>
    </citation>
    <scope>NUCLEOTIDE SEQUENCE [LARGE SCALE GENOMIC DNA]</scope>
    <source>
        <strain evidence="8 9">NS331</strain>
    </source>
</reference>
<feature type="transmembrane region" description="Helical" evidence="7">
    <location>
        <begin position="198"/>
        <end position="223"/>
    </location>
</feature>
<keyword evidence="5 7" id="KW-1133">Transmembrane helix</keyword>
<dbReference type="PANTHER" id="PTHR36838:SF1">
    <property type="entry name" value="SLR1864 PROTEIN"/>
    <property type="match status" value="1"/>
</dbReference>
<keyword evidence="4 7" id="KW-0812">Transmembrane</keyword>
<comment type="subcellular location">
    <subcellularLocation>
        <location evidence="1">Membrane</location>
        <topology evidence="1">Multi-pass membrane protein</topology>
    </subcellularLocation>
</comment>